<sequence length="85" mass="9611">MTEPYAIAWTPTAKRALTRLPEKVATAAGEFIYGPLAENPHRVGKALRFELEGLHSARRGDYRVIYRLSDVVTVTAIEHRADVYR</sequence>
<dbReference type="OrthoDB" id="5326046at2"/>
<evidence type="ECO:0000256" key="2">
    <source>
        <dbReference type="ARBA" id="ARBA00022649"/>
    </source>
</evidence>
<dbReference type="Proteomes" id="UP000004367">
    <property type="component" value="Unassembled WGS sequence"/>
</dbReference>
<protein>
    <recommendedName>
        <fullName evidence="5">Toxin</fullName>
    </recommendedName>
</protein>
<proteinExistence type="inferred from homology"/>
<evidence type="ECO:0000256" key="1">
    <source>
        <dbReference type="ARBA" id="ARBA00006226"/>
    </source>
</evidence>
<evidence type="ECO:0008006" key="5">
    <source>
        <dbReference type="Google" id="ProtNLM"/>
    </source>
</evidence>
<dbReference type="InterPro" id="IPR007712">
    <property type="entry name" value="RelE/ParE_toxin"/>
</dbReference>
<dbReference type="STRING" id="1089455.MOPEL_134_00430"/>
<keyword evidence="4" id="KW-1185">Reference proteome</keyword>
<dbReference type="InterPro" id="IPR035093">
    <property type="entry name" value="RelE/ParE_toxin_dom_sf"/>
</dbReference>
<comment type="similarity">
    <text evidence="1">Belongs to the RelE toxin family.</text>
</comment>
<organism evidence="3 4">
    <name type="scientific">Mobilicoccus pelagius NBRC 104925</name>
    <dbReference type="NCBI Taxonomy" id="1089455"/>
    <lineage>
        <taxon>Bacteria</taxon>
        <taxon>Bacillati</taxon>
        <taxon>Actinomycetota</taxon>
        <taxon>Actinomycetes</taxon>
        <taxon>Micrococcales</taxon>
        <taxon>Dermatophilaceae</taxon>
        <taxon>Mobilicoccus</taxon>
    </lineage>
</organism>
<accession>H5UVK1</accession>
<keyword evidence="2" id="KW-1277">Toxin-antitoxin system</keyword>
<dbReference type="eggNOG" id="COG2026">
    <property type="taxonomic scope" value="Bacteria"/>
</dbReference>
<reference evidence="3 4" key="1">
    <citation type="submission" date="2012-02" db="EMBL/GenBank/DDBJ databases">
        <title>Whole genome shotgun sequence of Mobilicoccus pelagius NBRC 104925.</title>
        <authorList>
            <person name="Yoshida Y."/>
            <person name="Hosoyama A."/>
            <person name="Tsuchikane K."/>
            <person name="Katsumata H."/>
            <person name="Yamazaki S."/>
            <person name="Fujita N."/>
        </authorList>
    </citation>
    <scope>NUCLEOTIDE SEQUENCE [LARGE SCALE GENOMIC DNA]</scope>
    <source>
        <strain evidence="3 4">NBRC 104925</strain>
    </source>
</reference>
<evidence type="ECO:0000313" key="4">
    <source>
        <dbReference type="Proteomes" id="UP000004367"/>
    </source>
</evidence>
<name>H5UVK1_9MICO</name>
<dbReference type="EMBL" id="BAFE01000093">
    <property type="protein sequence ID" value="GAB49759.1"/>
    <property type="molecule type" value="Genomic_DNA"/>
</dbReference>
<dbReference type="PANTHER" id="PTHR35601">
    <property type="entry name" value="TOXIN RELE"/>
    <property type="match status" value="1"/>
</dbReference>
<dbReference type="Gene3D" id="3.30.2310.20">
    <property type="entry name" value="RelE-like"/>
    <property type="match status" value="1"/>
</dbReference>
<gene>
    <name evidence="3" type="ORF">MOPEL_134_00430</name>
</gene>
<dbReference type="RefSeq" id="WP_009483602.1">
    <property type="nucleotide sequence ID" value="NZ_BAFE01000093.1"/>
</dbReference>
<dbReference type="SUPFAM" id="SSF143011">
    <property type="entry name" value="RelE-like"/>
    <property type="match status" value="1"/>
</dbReference>
<dbReference type="AlphaFoldDB" id="H5UVK1"/>
<dbReference type="Pfam" id="PF05016">
    <property type="entry name" value="ParE_toxin"/>
    <property type="match status" value="1"/>
</dbReference>
<evidence type="ECO:0000313" key="3">
    <source>
        <dbReference type="EMBL" id="GAB49759.1"/>
    </source>
</evidence>
<dbReference type="PANTHER" id="PTHR35601:SF1">
    <property type="entry name" value="TOXIN RELE"/>
    <property type="match status" value="1"/>
</dbReference>
<comment type="caution">
    <text evidence="3">The sequence shown here is derived from an EMBL/GenBank/DDBJ whole genome shotgun (WGS) entry which is preliminary data.</text>
</comment>